<accession>A0ACC4CBH4</accession>
<protein>
    <submittedName>
        <fullName evidence="1">Uncharacterized protein</fullName>
    </submittedName>
</protein>
<evidence type="ECO:0000313" key="2">
    <source>
        <dbReference type="Proteomes" id="UP000309997"/>
    </source>
</evidence>
<dbReference type="Proteomes" id="UP000309997">
    <property type="component" value="Unassembled WGS sequence"/>
</dbReference>
<name>A0ACC4CBH4_POPAL</name>
<proteinExistence type="predicted"/>
<reference evidence="1 2" key="1">
    <citation type="journal article" date="2024" name="Plant Biotechnol. J.">
        <title>Genome and CRISPR/Cas9 system of a widespread forest tree (Populus alba) in the world.</title>
        <authorList>
            <person name="Liu Y.J."/>
            <person name="Jiang P.F."/>
            <person name="Han X.M."/>
            <person name="Li X.Y."/>
            <person name="Wang H.M."/>
            <person name="Wang Y.J."/>
            <person name="Wang X.X."/>
            <person name="Zeng Q.Y."/>
        </authorList>
    </citation>
    <scope>NUCLEOTIDE SEQUENCE [LARGE SCALE GENOMIC DNA]</scope>
    <source>
        <strain evidence="2">cv. PAL-ZL1</strain>
    </source>
</reference>
<dbReference type="EMBL" id="RCHU02000005">
    <property type="protein sequence ID" value="KAL3592250.1"/>
    <property type="molecule type" value="Genomic_DNA"/>
</dbReference>
<keyword evidence="2" id="KW-1185">Reference proteome</keyword>
<organism evidence="1 2">
    <name type="scientific">Populus alba</name>
    <name type="common">White poplar</name>
    <dbReference type="NCBI Taxonomy" id="43335"/>
    <lineage>
        <taxon>Eukaryota</taxon>
        <taxon>Viridiplantae</taxon>
        <taxon>Streptophyta</taxon>
        <taxon>Embryophyta</taxon>
        <taxon>Tracheophyta</taxon>
        <taxon>Spermatophyta</taxon>
        <taxon>Magnoliopsida</taxon>
        <taxon>eudicotyledons</taxon>
        <taxon>Gunneridae</taxon>
        <taxon>Pentapetalae</taxon>
        <taxon>rosids</taxon>
        <taxon>fabids</taxon>
        <taxon>Malpighiales</taxon>
        <taxon>Salicaceae</taxon>
        <taxon>Saliceae</taxon>
        <taxon>Populus</taxon>
    </lineage>
</organism>
<comment type="caution">
    <text evidence="1">The sequence shown here is derived from an EMBL/GenBank/DDBJ whole genome shotgun (WGS) entry which is preliminary data.</text>
</comment>
<gene>
    <name evidence="1" type="ORF">D5086_010890</name>
</gene>
<evidence type="ECO:0000313" key="1">
    <source>
        <dbReference type="EMBL" id="KAL3592250.1"/>
    </source>
</evidence>
<sequence>MMMMDGDKSRVFLNEQLESRDAKIMMLELQLGKGKAVMEEFEKEKGVLILDWMQSSSELEALKADFNDYQESVEYNQDKFLHVQAELLDRIEKYDELNKKYVMIESQLAELQYSKRKGKEEEVVKTELATKKNEIRMLKAKLDKERERVKQLTEKWEASEKHKEQIDTNNNTLNRNNMLLMEKMAKADEQMDEAAIHARIIRTNARRVGRDILRYRKSLAETDAFLEKIENRGLAFLPVARNRDEEED</sequence>